<evidence type="ECO:0000313" key="2">
    <source>
        <dbReference type="Proteomes" id="UP000272706"/>
    </source>
</evidence>
<name>A0A3A5KCW7_9HYPH</name>
<comment type="caution">
    <text evidence="1">The sequence shown here is derived from an EMBL/GenBank/DDBJ whole genome shotgun (WGS) entry which is preliminary data.</text>
</comment>
<dbReference type="AlphaFoldDB" id="A0A3A5KCW7"/>
<keyword evidence="2" id="KW-1185">Reference proteome</keyword>
<gene>
    <name evidence="1" type="ORF">D3227_25755</name>
</gene>
<accession>A0A3A5KCW7</accession>
<evidence type="ECO:0000313" key="1">
    <source>
        <dbReference type="EMBL" id="RJT32808.1"/>
    </source>
</evidence>
<organism evidence="1 2">
    <name type="scientific">Mesorhizobium waimense</name>
    <dbReference type="NCBI Taxonomy" id="1300307"/>
    <lineage>
        <taxon>Bacteria</taxon>
        <taxon>Pseudomonadati</taxon>
        <taxon>Pseudomonadota</taxon>
        <taxon>Alphaproteobacteria</taxon>
        <taxon>Hyphomicrobiales</taxon>
        <taxon>Phyllobacteriaceae</taxon>
        <taxon>Mesorhizobium</taxon>
    </lineage>
</organism>
<sequence length="205" mass="21373">MAAQLSLVDCKIDTAVTLCSTPAARGDGGLDYLRVDSGGTNYKHGRVRYEGTQTEETTIVRSGGASDGTTPIAEKIVTTANCTEHFPFKSPPIAIWNDTTGSSVTATIEGIWGGGAVPNNNDIWLEVEYLGSASSPNASFVHNSKADILASSSALAAGSGTWGGSTTKFKLAVTFTPQQKGWILAYVNAGAASSTFYIDPKITLT</sequence>
<proteinExistence type="predicted"/>
<protein>
    <submittedName>
        <fullName evidence="1">Uncharacterized protein</fullName>
    </submittedName>
</protein>
<reference evidence="1 2" key="1">
    <citation type="submission" date="2018-09" db="EMBL/GenBank/DDBJ databases">
        <title>Mesorhizobium carmichaelinearum sp. nov. isolated from Carmichaelinea spp. root nodules in New Zealand.</title>
        <authorList>
            <person name="De Meyer S.E."/>
        </authorList>
    </citation>
    <scope>NUCLEOTIDE SEQUENCE [LARGE SCALE GENOMIC DNA]</scope>
    <source>
        <strain evidence="1 2">ICMP19557</strain>
    </source>
</reference>
<dbReference type="EMBL" id="QZWZ01000024">
    <property type="protein sequence ID" value="RJT32808.1"/>
    <property type="molecule type" value="Genomic_DNA"/>
</dbReference>
<dbReference type="Proteomes" id="UP000272706">
    <property type="component" value="Unassembled WGS sequence"/>
</dbReference>